<name>A0A1A2ZA37_9MYCO</name>
<dbReference type="Gene3D" id="3.90.1200.10">
    <property type="match status" value="1"/>
</dbReference>
<dbReference type="Pfam" id="PF07914">
    <property type="entry name" value="DUF1679"/>
    <property type="match status" value="1"/>
</dbReference>
<dbReference type="InterPro" id="IPR012877">
    <property type="entry name" value="Dhs-27"/>
</dbReference>
<dbReference type="EMBL" id="LZKJ01000116">
    <property type="protein sequence ID" value="OBI45961.1"/>
    <property type="molecule type" value="Genomic_DNA"/>
</dbReference>
<evidence type="ECO:0000313" key="1">
    <source>
        <dbReference type="EMBL" id="OBI45961.1"/>
    </source>
</evidence>
<accession>A0A1A2ZA37</accession>
<dbReference type="InterPro" id="IPR011009">
    <property type="entry name" value="Kinase-like_dom_sf"/>
</dbReference>
<sequence>MAGNSGISSAAGWTTRRPLPAAGLAIHLGRGVPPRPVMHGHAHPGNGYFRNGAADLLDWQAVRRGHPSGELAYTLITGMTTVDRQASQRELLDEYRRALADPETVALLEKSLSS</sequence>
<reference evidence="2" key="1">
    <citation type="submission" date="2016-06" db="EMBL/GenBank/DDBJ databases">
        <authorList>
            <person name="Sutton G."/>
            <person name="Brinkac L."/>
            <person name="Sanka R."/>
            <person name="Adams M."/>
            <person name="Lau E."/>
            <person name="Sam S."/>
            <person name="Sreng N."/>
            <person name="Him V."/>
            <person name="Kerleguer A."/>
            <person name="Cheng S."/>
        </authorList>
    </citation>
    <scope>NUCLEOTIDE SEQUENCE [LARGE SCALE GENOMIC DNA]</scope>
    <source>
        <strain evidence="2">E861</strain>
    </source>
</reference>
<comment type="caution">
    <text evidence="1">The sequence shown here is derived from an EMBL/GenBank/DDBJ whole genome shotgun (WGS) entry which is preliminary data.</text>
</comment>
<dbReference type="AlphaFoldDB" id="A0A1A2ZA37"/>
<evidence type="ECO:0000313" key="2">
    <source>
        <dbReference type="Proteomes" id="UP000093592"/>
    </source>
</evidence>
<dbReference type="Proteomes" id="UP000093592">
    <property type="component" value="Unassembled WGS sequence"/>
</dbReference>
<protein>
    <submittedName>
        <fullName evidence="1">Uncharacterized protein</fullName>
    </submittedName>
</protein>
<proteinExistence type="predicted"/>
<gene>
    <name evidence="1" type="ORF">A5707_22615</name>
</gene>
<organism evidence="1 2">
    <name type="scientific">Mycobacterium kyorinense</name>
    <dbReference type="NCBI Taxonomy" id="487514"/>
    <lineage>
        <taxon>Bacteria</taxon>
        <taxon>Bacillati</taxon>
        <taxon>Actinomycetota</taxon>
        <taxon>Actinomycetes</taxon>
        <taxon>Mycobacteriales</taxon>
        <taxon>Mycobacteriaceae</taxon>
        <taxon>Mycobacterium</taxon>
    </lineage>
</organism>
<dbReference type="SUPFAM" id="SSF56112">
    <property type="entry name" value="Protein kinase-like (PK-like)"/>
    <property type="match status" value="1"/>
</dbReference>